<name>A0AC58TP30_TOBAC</name>
<evidence type="ECO:0000313" key="1">
    <source>
        <dbReference type="Proteomes" id="UP000790787"/>
    </source>
</evidence>
<accession>A0AC58TP30</accession>
<reference evidence="2" key="2">
    <citation type="submission" date="2025-08" db="UniProtKB">
        <authorList>
            <consortium name="RefSeq"/>
        </authorList>
    </citation>
    <scope>IDENTIFICATION</scope>
    <source>
        <tissue evidence="2">Leaf</tissue>
    </source>
</reference>
<dbReference type="RefSeq" id="XP_075098984.1">
    <property type="nucleotide sequence ID" value="XM_075242883.1"/>
</dbReference>
<protein>
    <submittedName>
        <fullName evidence="2">LOW QUALITY PROTEIN: protein FRIGIDA-like</fullName>
    </submittedName>
</protein>
<organism evidence="1 2">
    <name type="scientific">Nicotiana tabacum</name>
    <name type="common">Common tobacco</name>
    <dbReference type="NCBI Taxonomy" id="4097"/>
    <lineage>
        <taxon>Eukaryota</taxon>
        <taxon>Viridiplantae</taxon>
        <taxon>Streptophyta</taxon>
        <taxon>Embryophyta</taxon>
        <taxon>Tracheophyta</taxon>
        <taxon>Spermatophyta</taxon>
        <taxon>Magnoliopsida</taxon>
        <taxon>eudicotyledons</taxon>
        <taxon>Gunneridae</taxon>
        <taxon>Pentapetalae</taxon>
        <taxon>asterids</taxon>
        <taxon>lamiids</taxon>
        <taxon>Solanales</taxon>
        <taxon>Solanaceae</taxon>
        <taxon>Nicotianoideae</taxon>
        <taxon>Nicotianeae</taxon>
        <taxon>Nicotiana</taxon>
    </lineage>
</organism>
<gene>
    <name evidence="2" type="primary">LOC142175874</name>
</gene>
<reference evidence="1" key="1">
    <citation type="journal article" date="2014" name="Nat. Commun.">
        <title>The tobacco genome sequence and its comparison with those of tomato and potato.</title>
        <authorList>
            <person name="Sierro N."/>
            <person name="Battey J.N."/>
            <person name="Ouadi S."/>
            <person name="Bakaher N."/>
            <person name="Bovet L."/>
            <person name="Willig A."/>
            <person name="Goepfert S."/>
            <person name="Peitsch M.C."/>
            <person name="Ivanov N.V."/>
        </authorList>
    </citation>
    <scope>NUCLEOTIDE SEQUENCE [LARGE SCALE GENOMIC DNA]</scope>
</reference>
<sequence>PSEEEAVQTPPCLELKRLCETMSSRGLKEYMVRHLSNIDRLREQLPNALKLSPNPARLVLDCLEEHVQGSHIVHRKKASLLVLECFLLMMTQEPEGGEGVVEIEQRLKKEAKKAALAWRKRLISQGGLQKASEMDARGLLLFVACFEIPNALLNRDFKDLVLSGRGISGVLRRSSAFMEKIPKVIEWRVKENVVEAVDLVYTFGVEGRFNPQALLISFLQKSEETLLNKIKGVAQAINVRAAKKNYSFALKSVSRCLARHKIDSWKLLPDWKIDVKIMRLAKEIDELDKHIGQEELAEVIKNIRDQKMAQKRKIDETESSGSFSNKEMKPSNPNPWPPQQQKVVNHVDNYNSTLLEGGGTTGLIYGYSVSPSALREPVAGSIRENVVGSLTGPVGGVVVMGVSGAGKSVLGGSSAEVHGGTLVDGTPGQIGSHTGQALLDRLASHS</sequence>
<evidence type="ECO:0000313" key="2">
    <source>
        <dbReference type="RefSeq" id="XP_075098984.1"/>
    </source>
</evidence>
<feature type="non-terminal residue" evidence="2">
    <location>
        <position position="1"/>
    </location>
</feature>
<dbReference type="Proteomes" id="UP000790787">
    <property type="component" value="Chromosome 22"/>
</dbReference>
<proteinExistence type="predicted"/>
<keyword evidence="1" id="KW-1185">Reference proteome</keyword>